<feature type="transmembrane region" description="Helical" evidence="1">
    <location>
        <begin position="73"/>
        <end position="93"/>
    </location>
</feature>
<sequence length="126" mass="13039">MSASVRTTVALLFAAWFIDYVDRLAIATILPAIGDEFALDRGQQGLIMSSNSLASVVAPLAVPPLASVVGWRWAFVLAAGTGALVHLAVRLWLPAPPGSAPRTSYGPRAASGWGMSCAWACCGASP</sequence>
<proteinExistence type="predicted"/>
<evidence type="ECO:0000256" key="1">
    <source>
        <dbReference type="SAM" id="Phobius"/>
    </source>
</evidence>
<comment type="caution">
    <text evidence="2">The sequence shown here is derived from an EMBL/GenBank/DDBJ whole genome shotgun (WGS) entry which is preliminary data.</text>
</comment>
<evidence type="ECO:0000313" key="2">
    <source>
        <dbReference type="EMBL" id="TSB42535.1"/>
    </source>
</evidence>
<dbReference type="EMBL" id="VKLS01000075">
    <property type="protein sequence ID" value="TSB42535.1"/>
    <property type="molecule type" value="Genomic_DNA"/>
</dbReference>
<keyword evidence="1" id="KW-1133">Transmembrane helix</keyword>
<dbReference type="RefSeq" id="WP_143942344.1">
    <property type="nucleotide sequence ID" value="NZ_VKLS01000075.1"/>
</dbReference>
<reference evidence="2 3" key="1">
    <citation type="submission" date="2019-07" db="EMBL/GenBank/DDBJ databases">
        <title>Draft genome for Streptomyces benahoarensis MZ03-48.</title>
        <authorList>
            <person name="Gonzalez-Pimentel J.L."/>
        </authorList>
    </citation>
    <scope>NUCLEOTIDE SEQUENCE [LARGE SCALE GENOMIC DNA]</scope>
    <source>
        <strain evidence="2 3">MZ03-48</strain>
    </source>
</reference>
<accession>A0A553ZMC4</accession>
<protein>
    <submittedName>
        <fullName evidence="2">MFS transporter</fullName>
    </submittedName>
</protein>
<dbReference type="SUPFAM" id="SSF103473">
    <property type="entry name" value="MFS general substrate transporter"/>
    <property type="match status" value="2"/>
</dbReference>
<organism evidence="2 3">
    <name type="scientific">Streptomyces benahoarensis</name>
    <dbReference type="NCBI Taxonomy" id="2595054"/>
    <lineage>
        <taxon>Bacteria</taxon>
        <taxon>Bacillati</taxon>
        <taxon>Actinomycetota</taxon>
        <taxon>Actinomycetes</taxon>
        <taxon>Kitasatosporales</taxon>
        <taxon>Streptomycetaceae</taxon>
        <taxon>Streptomyces</taxon>
    </lineage>
</organism>
<keyword evidence="1" id="KW-0472">Membrane</keyword>
<dbReference type="OrthoDB" id="9810492at2"/>
<name>A0A553ZMC4_9ACTN</name>
<gene>
    <name evidence="2" type="ORF">FNZ23_09435</name>
</gene>
<dbReference type="AlphaFoldDB" id="A0A553ZMC4"/>
<dbReference type="InterPro" id="IPR036259">
    <property type="entry name" value="MFS_trans_sf"/>
</dbReference>
<dbReference type="Gene3D" id="1.20.1250.20">
    <property type="entry name" value="MFS general substrate transporter like domains"/>
    <property type="match status" value="1"/>
</dbReference>
<keyword evidence="1" id="KW-0812">Transmembrane</keyword>
<keyword evidence="3" id="KW-1185">Reference proteome</keyword>
<evidence type="ECO:0000313" key="3">
    <source>
        <dbReference type="Proteomes" id="UP000320888"/>
    </source>
</evidence>
<dbReference type="Proteomes" id="UP000320888">
    <property type="component" value="Unassembled WGS sequence"/>
</dbReference>